<dbReference type="EMBL" id="MU857401">
    <property type="protein sequence ID" value="KAK4148420.1"/>
    <property type="molecule type" value="Genomic_DNA"/>
</dbReference>
<reference evidence="1" key="2">
    <citation type="submission" date="2023-05" db="EMBL/GenBank/DDBJ databases">
        <authorList>
            <consortium name="Lawrence Berkeley National Laboratory"/>
            <person name="Steindorff A."/>
            <person name="Hensen N."/>
            <person name="Bonometti L."/>
            <person name="Westerberg I."/>
            <person name="Brannstrom I.O."/>
            <person name="Guillou S."/>
            <person name="Cros-Aarteil S."/>
            <person name="Calhoun S."/>
            <person name="Haridas S."/>
            <person name="Kuo A."/>
            <person name="Mondo S."/>
            <person name="Pangilinan J."/>
            <person name="Riley R."/>
            <person name="Labutti K."/>
            <person name="Andreopoulos B."/>
            <person name="Lipzen A."/>
            <person name="Chen C."/>
            <person name="Yanf M."/>
            <person name="Daum C."/>
            <person name="Ng V."/>
            <person name="Clum A."/>
            <person name="Ohm R."/>
            <person name="Martin F."/>
            <person name="Silar P."/>
            <person name="Natvig D."/>
            <person name="Lalanne C."/>
            <person name="Gautier V."/>
            <person name="Ament-Velasquez S.L."/>
            <person name="Kruys A."/>
            <person name="Hutchinson M.I."/>
            <person name="Powell A.J."/>
            <person name="Barry K."/>
            <person name="Miller A.N."/>
            <person name="Grigoriev I.V."/>
            <person name="Debuchy R."/>
            <person name="Gladieux P."/>
            <person name="Thoren M.H."/>
            <person name="Johannesson H."/>
        </authorList>
    </citation>
    <scope>NUCLEOTIDE SEQUENCE</scope>
    <source>
        <strain evidence="1">CBS 538.74</strain>
    </source>
</reference>
<evidence type="ECO:0000313" key="2">
    <source>
        <dbReference type="Proteomes" id="UP001302745"/>
    </source>
</evidence>
<protein>
    <submittedName>
        <fullName evidence="1">Uncharacterized protein</fullName>
    </submittedName>
</protein>
<sequence>MPGDTEYHIDNETRAALQTKAGVRFLLRAKLKADSESRHSSDVIPWAQDVSETVTKAVAEVAGHQLAHFVLR</sequence>
<gene>
    <name evidence="1" type="ORF">C8A00DRAFT_19742</name>
</gene>
<evidence type="ECO:0000313" key="1">
    <source>
        <dbReference type="EMBL" id="KAK4148420.1"/>
    </source>
</evidence>
<name>A0AAN6VBU7_9PEZI</name>
<dbReference type="Proteomes" id="UP001302745">
    <property type="component" value="Unassembled WGS sequence"/>
</dbReference>
<keyword evidence="2" id="KW-1185">Reference proteome</keyword>
<organism evidence="1 2">
    <name type="scientific">Chaetomidium leptoderma</name>
    <dbReference type="NCBI Taxonomy" id="669021"/>
    <lineage>
        <taxon>Eukaryota</taxon>
        <taxon>Fungi</taxon>
        <taxon>Dikarya</taxon>
        <taxon>Ascomycota</taxon>
        <taxon>Pezizomycotina</taxon>
        <taxon>Sordariomycetes</taxon>
        <taxon>Sordariomycetidae</taxon>
        <taxon>Sordariales</taxon>
        <taxon>Chaetomiaceae</taxon>
        <taxon>Chaetomidium</taxon>
    </lineage>
</organism>
<accession>A0AAN6VBU7</accession>
<feature type="non-terminal residue" evidence="1">
    <location>
        <position position="72"/>
    </location>
</feature>
<dbReference type="AlphaFoldDB" id="A0AAN6VBU7"/>
<proteinExistence type="predicted"/>
<comment type="caution">
    <text evidence="1">The sequence shown here is derived from an EMBL/GenBank/DDBJ whole genome shotgun (WGS) entry which is preliminary data.</text>
</comment>
<reference evidence="1" key="1">
    <citation type="journal article" date="2023" name="Mol. Phylogenet. Evol.">
        <title>Genome-scale phylogeny and comparative genomics of the fungal order Sordariales.</title>
        <authorList>
            <person name="Hensen N."/>
            <person name="Bonometti L."/>
            <person name="Westerberg I."/>
            <person name="Brannstrom I.O."/>
            <person name="Guillou S."/>
            <person name="Cros-Aarteil S."/>
            <person name="Calhoun S."/>
            <person name="Haridas S."/>
            <person name="Kuo A."/>
            <person name="Mondo S."/>
            <person name="Pangilinan J."/>
            <person name="Riley R."/>
            <person name="LaButti K."/>
            <person name="Andreopoulos B."/>
            <person name="Lipzen A."/>
            <person name="Chen C."/>
            <person name="Yan M."/>
            <person name="Daum C."/>
            <person name="Ng V."/>
            <person name="Clum A."/>
            <person name="Steindorff A."/>
            <person name="Ohm R.A."/>
            <person name="Martin F."/>
            <person name="Silar P."/>
            <person name="Natvig D.O."/>
            <person name="Lalanne C."/>
            <person name="Gautier V."/>
            <person name="Ament-Velasquez S.L."/>
            <person name="Kruys A."/>
            <person name="Hutchinson M.I."/>
            <person name="Powell A.J."/>
            <person name="Barry K."/>
            <person name="Miller A.N."/>
            <person name="Grigoriev I.V."/>
            <person name="Debuchy R."/>
            <person name="Gladieux P."/>
            <person name="Hiltunen Thoren M."/>
            <person name="Johannesson H."/>
        </authorList>
    </citation>
    <scope>NUCLEOTIDE SEQUENCE</scope>
    <source>
        <strain evidence="1">CBS 538.74</strain>
    </source>
</reference>